<reference evidence="1" key="1">
    <citation type="submission" date="2016-10" db="EMBL/GenBank/DDBJ databases">
        <title>Sequence of Gallionella enrichment culture.</title>
        <authorList>
            <person name="Poehlein A."/>
            <person name="Muehling M."/>
            <person name="Daniel R."/>
        </authorList>
    </citation>
    <scope>NUCLEOTIDE SEQUENCE</scope>
</reference>
<evidence type="ECO:0000313" key="1">
    <source>
        <dbReference type="EMBL" id="OIQ96070.1"/>
    </source>
</evidence>
<accession>A0A1J5RJ14</accession>
<name>A0A1J5RJ14_9ZZZZ</name>
<comment type="caution">
    <text evidence="1">The sequence shown here is derived from an EMBL/GenBank/DDBJ whole genome shotgun (WGS) entry which is preliminary data.</text>
</comment>
<dbReference type="EMBL" id="MLJW01000155">
    <property type="protein sequence ID" value="OIQ96070.1"/>
    <property type="molecule type" value="Genomic_DNA"/>
</dbReference>
<organism evidence="1">
    <name type="scientific">mine drainage metagenome</name>
    <dbReference type="NCBI Taxonomy" id="410659"/>
    <lineage>
        <taxon>unclassified sequences</taxon>
        <taxon>metagenomes</taxon>
        <taxon>ecological metagenomes</taxon>
    </lineage>
</organism>
<gene>
    <name evidence="1" type="ORF">GALL_219480</name>
</gene>
<sequence>MQTIILNKLFKGVLVCLFLAAGWTAPAQAHDRVRWSIGIGVPVYGYGWGGWYGGWQPGWYGPAWAYAPPIVMQAPPQRVEVQNLPLGPAPPSYWYYCSNPAGYYPQIATCPGGWAQVLAQPAPAANPPVKH</sequence>
<dbReference type="AlphaFoldDB" id="A0A1J5RJ14"/>
<proteinExistence type="predicted"/>
<protein>
    <submittedName>
        <fullName evidence="1">Uncharacterized protein</fullName>
    </submittedName>
</protein>